<evidence type="ECO:0000256" key="1">
    <source>
        <dbReference type="ARBA" id="ARBA00008668"/>
    </source>
</evidence>
<evidence type="ECO:0000313" key="5">
    <source>
        <dbReference type="EMBL" id="KAG0548722.1"/>
    </source>
</evidence>
<gene>
    <name evidence="5" type="ORF">BDA96_01G191500</name>
</gene>
<dbReference type="PANTHER" id="PTHR45648">
    <property type="entry name" value="GDSL LIPASE/ACYLHYDROLASE FAMILY PROTEIN (AFU_ORTHOLOGUE AFUA_4G14700)"/>
    <property type="match status" value="1"/>
</dbReference>
<evidence type="ECO:0000313" key="6">
    <source>
        <dbReference type="Proteomes" id="UP000807115"/>
    </source>
</evidence>
<dbReference type="Gene3D" id="3.40.50.1110">
    <property type="entry name" value="SGNH hydrolase"/>
    <property type="match status" value="1"/>
</dbReference>
<dbReference type="Proteomes" id="UP000807115">
    <property type="component" value="Chromosome 1"/>
</dbReference>
<keyword evidence="3" id="KW-0442">Lipid degradation</keyword>
<dbReference type="InterPro" id="IPR035669">
    <property type="entry name" value="SGNH_plant_lipase-like"/>
</dbReference>
<comment type="similarity">
    <text evidence="1">Belongs to the 'GDSL' lipolytic enzyme family.</text>
</comment>
<name>A0A921S1B6_SORBI</name>
<reference evidence="5" key="2">
    <citation type="submission" date="2020-10" db="EMBL/GenBank/DDBJ databases">
        <authorList>
            <person name="Cooper E.A."/>
            <person name="Brenton Z.W."/>
            <person name="Flinn B.S."/>
            <person name="Jenkins J."/>
            <person name="Shu S."/>
            <person name="Flowers D."/>
            <person name="Luo F."/>
            <person name="Wang Y."/>
            <person name="Xia P."/>
            <person name="Barry K."/>
            <person name="Daum C."/>
            <person name="Lipzen A."/>
            <person name="Yoshinaga Y."/>
            <person name="Schmutz J."/>
            <person name="Saski C."/>
            <person name="Vermerris W."/>
            <person name="Kresovich S."/>
        </authorList>
    </citation>
    <scope>NUCLEOTIDE SEQUENCE</scope>
</reference>
<keyword evidence="2" id="KW-0378">Hydrolase</keyword>
<evidence type="ECO:0008006" key="7">
    <source>
        <dbReference type="Google" id="ProtNLM"/>
    </source>
</evidence>
<dbReference type="EMBL" id="CM027680">
    <property type="protein sequence ID" value="KAG0548722.1"/>
    <property type="molecule type" value="Genomic_DNA"/>
</dbReference>
<dbReference type="GO" id="GO:0016042">
    <property type="term" value="P:lipid catabolic process"/>
    <property type="evidence" value="ECO:0007669"/>
    <property type="project" value="UniProtKB-KW"/>
</dbReference>
<keyword evidence="3" id="KW-0443">Lipid metabolism</keyword>
<keyword evidence="4" id="KW-0732">Signal</keyword>
<organism evidence="5 6">
    <name type="scientific">Sorghum bicolor</name>
    <name type="common">Sorghum</name>
    <name type="synonym">Sorghum vulgare</name>
    <dbReference type="NCBI Taxonomy" id="4558"/>
    <lineage>
        <taxon>Eukaryota</taxon>
        <taxon>Viridiplantae</taxon>
        <taxon>Streptophyta</taxon>
        <taxon>Embryophyta</taxon>
        <taxon>Tracheophyta</taxon>
        <taxon>Spermatophyta</taxon>
        <taxon>Magnoliopsida</taxon>
        <taxon>Liliopsida</taxon>
        <taxon>Poales</taxon>
        <taxon>Poaceae</taxon>
        <taxon>PACMAD clade</taxon>
        <taxon>Panicoideae</taxon>
        <taxon>Andropogonodae</taxon>
        <taxon>Andropogoneae</taxon>
        <taxon>Sorghinae</taxon>
        <taxon>Sorghum</taxon>
    </lineage>
</organism>
<sequence length="385" mass="41981">MKMGRPSKSTTAIGLLLWLALVLELVQGQQGGPSPALYMFGDSQLDVGNNNYVLTSQLLFKANHPRYGVDYPGGVATGRFSNGRNLADFIAASLGVATSPPAYRSISNDTGNSSIFLKGVNFAYGGAGVSDLRDENHRSYDFILFGRNGLREQIERDYSSVHAQLVRQLGQTEASAHLANSIFVIAVGGTDIVERFLLDPAYRERIRSDQEYQQYVARSLAAAFNAHLVSLYQMGMRKVFVVGTGPLGCYPAVRLPQSSDTTPCRDEVNSLSAQYNAAVVDRLRRAAAGSSELRYSFFDQYAVLQRYLQEPEANGYGDVKEACCEVTDAAPVCNSMSSLCPNRTDHMFWDGVHLTEITTQKLMAIAFDGSAPVVSPVNLKELSAP</sequence>
<feature type="signal peptide" evidence="4">
    <location>
        <begin position="1"/>
        <end position="28"/>
    </location>
</feature>
<dbReference type="PANTHER" id="PTHR45648:SF132">
    <property type="entry name" value="GDSL ESTERASE_LIPASE"/>
    <property type="match status" value="1"/>
</dbReference>
<dbReference type="InterPro" id="IPR051058">
    <property type="entry name" value="GDSL_Est/Lipase"/>
</dbReference>
<evidence type="ECO:0000256" key="3">
    <source>
        <dbReference type="ARBA" id="ARBA00022963"/>
    </source>
</evidence>
<proteinExistence type="inferred from homology"/>
<accession>A0A921S1B6</accession>
<dbReference type="InterPro" id="IPR001087">
    <property type="entry name" value="GDSL"/>
</dbReference>
<dbReference type="GO" id="GO:0016788">
    <property type="term" value="F:hydrolase activity, acting on ester bonds"/>
    <property type="evidence" value="ECO:0007669"/>
    <property type="project" value="InterPro"/>
</dbReference>
<reference evidence="5" key="1">
    <citation type="journal article" date="2019" name="BMC Genomics">
        <title>A new reference genome for Sorghum bicolor reveals high levels of sequence similarity between sweet and grain genotypes: implications for the genetics of sugar metabolism.</title>
        <authorList>
            <person name="Cooper E.A."/>
            <person name="Brenton Z.W."/>
            <person name="Flinn B.S."/>
            <person name="Jenkins J."/>
            <person name="Shu S."/>
            <person name="Flowers D."/>
            <person name="Luo F."/>
            <person name="Wang Y."/>
            <person name="Xia P."/>
            <person name="Barry K."/>
            <person name="Daum C."/>
            <person name="Lipzen A."/>
            <person name="Yoshinaga Y."/>
            <person name="Schmutz J."/>
            <person name="Saski C."/>
            <person name="Vermerris W."/>
            <person name="Kresovich S."/>
        </authorList>
    </citation>
    <scope>NUCLEOTIDE SEQUENCE</scope>
</reference>
<dbReference type="InterPro" id="IPR036514">
    <property type="entry name" value="SGNH_hydro_sf"/>
</dbReference>
<feature type="chain" id="PRO_5036734203" description="GDSL esterase/lipase" evidence="4">
    <location>
        <begin position="29"/>
        <end position="385"/>
    </location>
</feature>
<dbReference type="CDD" id="cd01837">
    <property type="entry name" value="SGNH_plant_lipase_like"/>
    <property type="match status" value="1"/>
</dbReference>
<evidence type="ECO:0000256" key="4">
    <source>
        <dbReference type="SAM" id="SignalP"/>
    </source>
</evidence>
<protein>
    <recommendedName>
        <fullName evidence="7">GDSL esterase/lipase</fullName>
    </recommendedName>
</protein>
<evidence type="ECO:0000256" key="2">
    <source>
        <dbReference type="ARBA" id="ARBA00022801"/>
    </source>
</evidence>
<dbReference type="AlphaFoldDB" id="A0A921S1B6"/>
<comment type="caution">
    <text evidence="5">The sequence shown here is derived from an EMBL/GenBank/DDBJ whole genome shotgun (WGS) entry which is preliminary data.</text>
</comment>
<dbReference type="Pfam" id="PF00657">
    <property type="entry name" value="Lipase_GDSL"/>
    <property type="match status" value="1"/>
</dbReference>